<dbReference type="FunFam" id="3.40.50.300:FF:000109">
    <property type="entry name" value="Peroxisomal biogenesis factor 6"/>
    <property type="match status" value="1"/>
</dbReference>
<keyword evidence="2" id="KW-0962">Peroxisome biogenesis</keyword>
<dbReference type="InterPro" id="IPR027417">
    <property type="entry name" value="P-loop_NTPase"/>
</dbReference>
<dbReference type="InterPro" id="IPR041569">
    <property type="entry name" value="AAA_lid_3"/>
</dbReference>
<dbReference type="GO" id="GO:0016887">
    <property type="term" value="F:ATP hydrolysis activity"/>
    <property type="evidence" value="ECO:0007669"/>
    <property type="project" value="InterPro"/>
</dbReference>
<dbReference type="GO" id="GO:0005524">
    <property type="term" value="F:ATP binding"/>
    <property type="evidence" value="ECO:0007669"/>
    <property type="project" value="UniProtKB-KW"/>
</dbReference>
<dbReference type="GO" id="GO:0005829">
    <property type="term" value="C:cytosol"/>
    <property type="evidence" value="ECO:0007669"/>
    <property type="project" value="TreeGrafter"/>
</dbReference>
<dbReference type="GO" id="GO:0005778">
    <property type="term" value="C:peroxisomal membrane"/>
    <property type="evidence" value="ECO:0007669"/>
    <property type="project" value="TreeGrafter"/>
</dbReference>
<evidence type="ECO:0000313" key="13">
    <source>
        <dbReference type="EMBL" id="SCU84367.1"/>
    </source>
</evidence>
<dbReference type="InterPro" id="IPR003960">
    <property type="entry name" value="ATPase_AAA_CS"/>
</dbReference>
<evidence type="ECO:0000256" key="3">
    <source>
        <dbReference type="ARBA" id="ARBA00022741"/>
    </source>
</evidence>
<dbReference type="Pfam" id="PF00004">
    <property type="entry name" value="AAA"/>
    <property type="match status" value="2"/>
</dbReference>
<evidence type="ECO:0000256" key="8">
    <source>
        <dbReference type="ARBA" id="ARBA00034811"/>
    </source>
</evidence>
<protein>
    <recommendedName>
        <fullName evidence="8">Peroxisomal ATPase PEX6</fullName>
    </recommendedName>
    <alternativeName>
        <fullName evidence="9">Peroxin-6</fullName>
    </alternativeName>
</protein>
<evidence type="ECO:0000256" key="1">
    <source>
        <dbReference type="ARBA" id="ARBA00006914"/>
    </source>
</evidence>
<organism evidence="13 14">
    <name type="scientific">Lachancea meyersii CBS 8951</name>
    <dbReference type="NCBI Taxonomy" id="1266667"/>
    <lineage>
        <taxon>Eukaryota</taxon>
        <taxon>Fungi</taxon>
        <taxon>Dikarya</taxon>
        <taxon>Ascomycota</taxon>
        <taxon>Saccharomycotina</taxon>
        <taxon>Saccharomycetes</taxon>
        <taxon>Saccharomycetales</taxon>
        <taxon>Saccharomycetaceae</taxon>
        <taxon>Lachancea</taxon>
    </lineage>
</organism>
<dbReference type="Proteomes" id="UP000191144">
    <property type="component" value="Chromosome C"/>
</dbReference>
<dbReference type="GO" id="GO:0016558">
    <property type="term" value="P:protein import into peroxisome matrix"/>
    <property type="evidence" value="ECO:0007669"/>
    <property type="project" value="TreeGrafter"/>
</dbReference>
<evidence type="ECO:0000256" key="7">
    <source>
        <dbReference type="ARBA" id="ARBA00029433"/>
    </source>
</evidence>
<dbReference type="SMART" id="SM00382">
    <property type="entry name" value="AAA"/>
    <property type="match status" value="2"/>
</dbReference>
<dbReference type="Pfam" id="PF17862">
    <property type="entry name" value="AAA_lid_3"/>
    <property type="match status" value="1"/>
</dbReference>
<dbReference type="PANTHER" id="PTHR23077:SF9">
    <property type="entry name" value="PEROXISOMAL ATPASE PEX6"/>
    <property type="match status" value="1"/>
</dbReference>
<keyword evidence="14" id="KW-1185">Reference proteome</keyword>
<dbReference type="InterPro" id="IPR003959">
    <property type="entry name" value="ATPase_AAA_core"/>
</dbReference>
<dbReference type="Pfam" id="PF23315">
    <property type="entry name" value="PEX6_4th"/>
    <property type="match status" value="1"/>
</dbReference>
<comment type="similarity">
    <text evidence="1">Belongs to the AAA ATPase family.</text>
</comment>
<evidence type="ECO:0000256" key="9">
    <source>
        <dbReference type="ARBA" id="ARBA00034920"/>
    </source>
</evidence>
<dbReference type="PANTHER" id="PTHR23077">
    <property type="entry name" value="AAA-FAMILY ATPASE"/>
    <property type="match status" value="1"/>
</dbReference>
<dbReference type="Pfam" id="PF23111">
    <property type="entry name" value="N1_PEX6"/>
    <property type="match status" value="1"/>
</dbReference>
<feature type="domain" description="AAA+ ATPase" evidence="12">
    <location>
        <begin position="791"/>
        <end position="930"/>
    </location>
</feature>
<dbReference type="GO" id="GO:0012505">
    <property type="term" value="C:endomembrane system"/>
    <property type="evidence" value="ECO:0007669"/>
    <property type="project" value="UniProtKB-SubCell"/>
</dbReference>
<dbReference type="CDD" id="cd19527">
    <property type="entry name" value="RecA-like_PEX6_r2"/>
    <property type="match status" value="1"/>
</dbReference>
<dbReference type="AlphaFoldDB" id="A0A1G4J4H1"/>
<evidence type="ECO:0000259" key="12">
    <source>
        <dbReference type="SMART" id="SM00382"/>
    </source>
</evidence>
<reference evidence="14" key="1">
    <citation type="submission" date="2016-03" db="EMBL/GenBank/DDBJ databases">
        <authorList>
            <person name="Devillers Hugo."/>
        </authorList>
    </citation>
    <scope>NUCLEOTIDE SEQUENCE [LARGE SCALE GENOMIC DNA]</scope>
</reference>
<accession>A0A1G4J4H1</accession>
<dbReference type="InterPro" id="IPR050168">
    <property type="entry name" value="AAA_ATPase_domain"/>
</dbReference>
<evidence type="ECO:0000256" key="6">
    <source>
        <dbReference type="ARBA" id="ARBA00023136"/>
    </source>
</evidence>
<keyword evidence="5" id="KW-0067">ATP-binding</keyword>
<evidence type="ECO:0000256" key="4">
    <source>
        <dbReference type="ARBA" id="ARBA00022801"/>
    </source>
</evidence>
<dbReference type="InterPro" id="IPR047533">
    <property type="entry name" value="RecA-like_PEX6_r2"/>
</dbReference>
<dbReference type="FunFam" id="1.10.8.60:FF:000039">
    <property type="entry name" value="peroxisome biogenesis factor 6"/>
    <property type="match status" value="1"/>
</dbReference>
<keyword evidence="4" id="KW-0378">Hydrolase</keyword>
<evidence type="ECO:0000256" key="2">
    <source>
        <dbReference type="ARBA" id="ARBA00022593"/>
    </source>
</evidence>
<evidence type="ECO:0000256" key="5">
    <source>
        <dbReference type="ARBA" id="ARBA00022840"/>
    </source>
</evidence>
<dbReference type="Gene3D" id="3.40.50.300">
    <property type="entry name" value="P-loop containing nucleotide triphosphate hydrolases"/>
    <property type="match status" value="2"/>
</dbReference>
<dbReference type="InterPro" id="IPR056995">
    <property type="entry name" value="PEX6_4th_dom"/>
</dbReference>
<dbReference type="PROSITE" id="PS00674">
    <property type="entry name" value="AAA"/>
    <property type="match status" value="1"/>
</dbReference>
<evidence type="ECO:0000313" key="14">
    <source>
        <dbReference type="Proteomes" id="UP000191144"/>
    </source>
</evidence>
<dbReference type="InterPro" id="IPR003593">
    <property type="entry name" value="AAA+_ATPase"/>
</dbReference>
<gene>
    <name evidence="13" type="ORF">LAME_0C09208G</name>
</gene>
<keyword evidence="6" id="KW-0472">Membrane</keyword>
<dbReference type="EMBL" id="LT598479">
    <property type="protein sequence ID" value="SCU84367.1"/>
    <property type="molecule type" value="Genomic_DNA"/>
</dbReference>
<dbReference type="SUPFAM" id="SSF52540">
    <property type="entry name" value="P-loop containing nucleoside triphosphate hydrolases"/>
    <property type="match status" value="2"/>
</dbReference>
<dbReference type="OrthoDB" id="5553750at2759"/>
<sequence>MYINLNLICIRHSHFKRLVCMLGNVDNETIKAHVSFTFDIRKDCCISSDLFQQVKGPDAHLMNGNDVASETVWISVLITGYKRYQRSKLVKCKLDRNLKSECIELPSRLFGVSKGQPTVDICEIWPYKGTIPVLGDLTISTHPTLYDRLMELENPRDRLQFVMLKTGLDSTSVVHLDDMLLEGWCSVLGCGPYCQGLIDTESTSVVFIKDEGLLNAPADSLSAKTADLTLGNGEIQNLRLRPLSTPVHPDLLRPLCSKSEDESLFVFGDASTLLGLGLSSGSFVTLAHENRTKKAKVMVFLAPHDFQPDTIYAGPRLMALFRGAEYINIQKCVFSTKKLPVASSVSLTRVGSWNNCQKLFENLVSKNLTTFLTQRQRIVKEGDLLPITFDSKLSLFYSDANTDLDLTGQDDSIVYFRVEMVELEENSVYGEEFKIDSKKTTLLTQSLVSDAPLSLFQCNYLTYYGLPPVFEYNSAVFDYFKRFVDIVKVGVKLREQERSIPISVVLQSATAGVGKSTLVRSAAQRLGVHLIELDCLSINSAQGSLEAMNKTIGYMKAKLEPLLPFVAPSIVFLSHLDSLAHKEDEQQDPGSSRLNRSLALELAALIEYCTSQGATFVVSVHEASGLPDAVLSKMQFSIEVPVPTESQRRDIFRWYLDDYQLNYYSGALTRFKLGSNVSLSKLAQRSAGLSPSDIRSIVQAAKLSASNAIIQHEDFDHKYLLQGHLIEVPEVDLLSAIESARDEFSDSIGAPKIPNVSWADIGGMELVKRDIMDTIDLPLRHPEMFSSGLKKRSGILFYGPPGTGKTLLAKAIATNFSLNFFSVKGPELLNMYIGESEANVRRVFQKARDAKPCVIFFDELDSVAPKRGNQGDSGGVMDRIVSQLLAELDGMSTGGDGVFVIGATNRPDLLDEALLRPGRFDKLLYLGIPDTNEKQENVLRALSRKFVLDEDVDLVQLAEICPFNYTGADFYALCSDAMLNAMTRTSREVDEKVKLYCKETGKTISVRNWFDNVATEEDSNVIVTMDDYTKAQENLTPSVSREELAHYLRVKSNFESSEVKS</sequence>
<comment type="catalytic activity">
    <reaction evidence="11">
        <text>ATP + H2O = ADP + phosphate + H(+)</text>
        <dbReference type="Rhea" id="RHEA:13065"/>
        <dbReference type="ChEBI" id="CHEBI:15377"/>
        <dbReference type="ChEBI" id="CHEBI:15378"/>
        <dbReference type="ChEBI" id="CHEBI:30616"/>
        <dbReference type="ChEBI" id="CHEBI:43474"/>
        <dbReference type="ChEBI" id="CHEBI:456216"/>
    </reaction>
    <physiologicalReaction direction="left-to-right" evidence="11">
        <dbReference type="Rhea" id="RHEA:13066"/>
    </physiologicalReaction>
</comment>
<evidence type="ECO:0000256" key="10">
    <source>
        <dbReference type="ARBA" id="ARBA00045342"/>
    </source>
</evidence>
<evidence type="ECO:0000256" key="11">
    <source>
        <dbReference type="ARBA" id="ARBA00048778"/>
    </source>
</evidence>
<dbReference type="Gene3D" id="1.10.8.60">
    <property type="match status" value="2"/>
</dbReference>
<feature type="domain" description="AAA+ ATPase" evidence="12">
    <location>
        <begin position="501"/>
        <end position="644"/>
    </location>
</feature>
<comment type="function">
    <text evidence="10">Component of the PEX1-PEX6 AAA ATPase complex, a protein dislocase complex that mediates the ATP-dependent extraction of the PEX5 receptor from peroxisomal membranes, an essential step for PEX5 recycling. Specifically recognizes PEX5 monoubiquitinated at 'Cys-6', and pulls it out of the peroxisome lumen through the PEX2-PEX10-PEX12 retrotranslocation channel. Extraction by the PEX1-PEX6 AAA ATPase complex is accompanied by unfolding of the TPR repeats and release of bound cargo from PEX5.</text>
</comment>
<comment type="subcellular location">
    <subcellularLocation>
        <location evidence="7">Endomembrane system</location>
        <topology evidence="7">Peripheral membrane protein</topology>
        <orientation evidence="7">Cytoplasmic side</orientation>
    </subcellularLocation>
</comment>
<name>A0A1G4J4H1_9SACH</name>
<keyword evidence="3" id="KW-0547">Nucleotide-binding</keyword>
<proteinExistence type="inferred from homology"/>